<dbReference type="SUPFAM" id="SSF47413">
    <property type="entry name" value="lambda repressor-like DNA-binding domains"/>
    <property type="match status" value="1"/>
</dbReference>
<proteinExistence type="predicted"/>
<dbReference type="CDD" id="cd00093">
    <property type="entry name" value="HTH_XRE"/>
    <property type="match status" value="1"/>
</dbReference>
<evidence type="ECO:0000313" key="2">
    <source>
        <dbReference type="EMBL" id="MRN55297.1"/>
    </source>
</evidence>
<dbReference type="InterPro" id="IPR001387">
    <property type="entry name" value="Cro/C1-type_HTH"/>
</dbReference>
<comment type="caution">
    <text evidence="2">The sequence shown here is derived from an EMBL/GenBank/DDBJ whole genome shotgun (WGS) entry which is preliminary data.</text>
</comment>
<accession>A0A7X2L2W2</accession>
<feature type="domain" description="HTH cro/C1-type" evidence="1">
    <location>
        <begin position="11"/>
        <end position="65"/>
    </location>
</feature>
<dbReference type="GO" id="GO:0003677">
    <property type="term" value="F:DNA binding"/>
    <property type="evidence" value="ECO:0007669"/>
    <property type="project" value="InterPro"/>
</dbReference>
<evidence type="ECO:0000313" key="3">
    <source>
        <dbReference type="Proteomes" id="UP000463051"/>
    </source>
</evidence>
<dbReference type="RefSeq" id="WP_154120813.1">
    <property type="nucleotide sequence ID" value="NZ_WJXB01000008.1"/>
</dbReference>
<organism evidence="2 3">
    <name type="scientific">Paenibacillus monticola</name>
    <dbReference type="NCBI Taxonomy" id="2666075"/>
    <lineage>
        <taxon>Bacteria</taxon>
        <taxon>Bacillati</taxon>
        <taxon>Bacillota</taxon>
        <taxon>Bacilli</taxon>
        <taxon>Bacillales</taxon>
        <taxon>Paenibacillaceae</taxon>
        <taxon>Paenibacillus</taxon>
    </lineage>
</organism>
<dbReference type="Proteomes" id="UP000463051">
    <property type="component" value="Unassembled WGS sequence"/>
</dbReference>
<reference evidence="2 3" key="1">
    <citation type="submission" date="2019-11" db="EMBL/GenBank/DDBJ databases">
        <title>Paenibacillus monticola sp. nov., a novel PGPR strain isolated from mountain sample in China.</title>
        <authorList>
            <person name="Zhao Q."/>
            <person name="Li H.-P."/>
            <person name="Zhang J.-L."/>
        </authorList>
    </citation>
    <scope>NUCLEOTIDE SEQUENCE [LARGE SCALE GENOMIC DNA]</scope>
    <source>
        <strain evidence="2 3">LC-T2</strain>
    </source>
</reference>
<dbReference type="PROSITE" id="PS50943">
    <property type="entry name" value="HTH_CROC1"/>
    <property type="match status" value="1"/>
</dbReference>
<name>A0A7X2L2W2_9BACL</name>
<gene>
    <name evidence="2" type="ORF">GJB61_20150</name>
</gene>
<dbReference type="EMBL" id="WJXB01000008">
    <property type="protein sequence ID" value="MRN55297.1"/>
    <property type="molecule type" value="Genomic_DNA"/>
</dbReference>
<dbReference type="SMART" id="SM00530">
    <property type="entry name" value="HTH_XRE"/>
    <property type="match status" value="1"/>
</dbReference>
<sequence>MEPTPTILAELDNYLKREALTITQFAERSGLHTGTLSNVMHGIRPIAMQQLDQITMAMGLAEGYFYDLYIDNYIIDRSPDWRRVGPLLHRCAELNKLDAVQRVLLHIMDKLMYLPLLFDTAEELFAQGRSAAAILLYESVAEGEKSQHSERLALCRYRLFTLGLSDDQDTNLLAATHFEPFLERLDEAYQLDALNELINVNASLQRWSKVEQLAEKMEHKATIQYEQGSKRERAPGELKKPLIFYILYAYLARANAWRECGDYMKGLYYVSLYADASWVKKPSEEEERVIKQFSEWAEANRYMYHLMAGQVEVLVDYVNYIAARENEIFPGLCKIILAANKYHINIDSILERFESYLSFKEEQSQIGKISQQVTAERYTRVLAELAVYYLNAKKFNRGLCLVLESLESSIRINCDSAILRCIGLFEQFRPFASDQALERYKILIREVQTLNEKKIGFSTRYM</sequence>
<keyword evidence="3" id="KW-1185">Reference proteome</keyword>
<evidence type="ECO:0000259" key="1">
    <source>
        <dbReference type="PROSITE" id="PS50943"/>
    </source>
</evidence>
<dbReference type="InterPro" id="IPR010982">
    <property type="entry name" value="Lambda_DNA-bd_dom_sf"/>
</dbReference>
<protein>
    <submittedName>
        <fullName evidence="2">Transcriptional regulator</fullName>
    </submittedName>
</protein>
<dbReference type="AlphaFoldDB" id="A0A7X2L2W2"/>